<dbReference type="PATRIC" id="fig|1354251.4.peg.2120"/>
<dbReference type="Proteomes" id="UP000078410">
    <property type="component" value="Unassembled WGS sequence"/>
</dbReference>
<evidence type="ECO:0000256" key="1">
    <source>
        <dbReference type="ARBA" id="ARBA00022801"/>
    </source>
</evidence>
<dbReference type="InterPro" id="IPR003564">
    <property type="entry name" value="DHNTPase"/>
</dbReference>
<evidence type="ECO:0000259" key="4">
    <source>
        <dbReference type="PROSITE" id="PS51462"/>
    </source>
</evidence>
<organism evidence="5 6">
    <name type="scientific">Buttiauxella brennerae ATCC 51605</name>
    <dbReference type="NCBI Taxonomy" id="1354251"/>
    <lineage>
        <taxon>Bacteria</taxon>
        <taxon>Pseudomonadati</taxon>
        <taxon>Pseudomonadota</taxon>
        <taxon>Gammaproteobacteria</taxon>
        <taxon>Enterobacterales</taxon>
        <taxon>Enterobacteriaceae</taxon>
        <taxon>Buttiauxella</taxon>
    </lineage>
</organism>
<feature type="binding site" evidence="2">
    <location>
        <position position="17"/>
    </location>
    <ligand>
        <name>substrate</name>
    </ligand>
</feature>
<feature type="binding site" evidence="2">
    <location>
        <position position="39"/>
    </location>
    <ligand>
        <name>substrate</name>
    </ligand>
</feature>
<dbReference type="InterPro" id="IPR051325">
    <property type="entry name" value="Nudix_hydrolase_domain"/>
</dbReference>
<keyword evidence="6" id="KW-1185">Reference proteome</keyword>
<keyword evidence="1 5" id="KW-0378">Hydrolase</keyword>
<dbReference type="GO" id="GO:0046656">
    <property type="term" value="P:folic acid biosynthetic process"/>
    <property type="evidence" value="ECO:0007669"/>
    <property type="project" value="InterPro"/>
</dbReference>
<protein>
    <submittedName>
        <fullName evidence="5">Type 2 dihydroneopterin triphosphate pyrophosphohydrolase</fullName>
        <ecNumber evidence="5">3.-.-.-</ecNumber>
    </submittedName>
</protein>
<keyword evidence="3" id="KW-0479">Metal-binding</keyword>
<feature type="binding site" evidence="3">
    <location>
        <position position="70"/>
    </location>
    <ligand>
        <name>Mg(2+)</name>
        <dbReference type="ChEBI" id="CHEBI:18420"/>
    </ligand>
</feature>
<dbReference type="NCBIfam" id="NF006961">
    <property type="entry name" value="PRK09438.1"/>
    <property type="match status" value="1"/>
</dbReference>
<dbReference type="PANTHER" id="PTHR21340">
    <property type="entry name" value="DIADENOSINE 5,5-P1,P4-TETRAPHOSPHATE PYROPHOSPHOHYDROLASE MUTT"/>
    <property type="match status" value="1"/>
</dbReference>
<feature type="binding site" evidence="2">
    <location>
        <position position="50"/>
    </location>
    <ligand>
        <name>substrate</name>
    </ligand>
</feature>
<dbReference type="InterPro" id="IPR020084">
    <property type="entry name" value="NUDIX_hydrolase_CS"/>
</dbReference>
<dbReference type="GO" id="GO:0008828">
    <property type="term" value="F:dATP diphosphatase activity"/>
    <property type="evidence" value="ECO:0007669"/>
    <property type="project" value="InterPro"/>
</dbReference>
<dbReference type="EMBL" id="LXER01000017">
    <property type="protein sequence ID" value="OAT32156.1"/>
    <property type="molecule type" value="Genomic_DNA"/>
</dbReference>
<proteinExistence type="predicted"/>
<dbReference type="SUPFAM" id="SSF55811">
    <property type="entry name" value="Nudix"/>
    <property type="match status" value="1"/>
</dbReference>
<name>A0A1B7IQY6_9ENTR</name>
<dbReference type="CDD" id="cd04664">
    <property type="entry name" value="NUDIX_DHNTPase_like"/>
    <property type="match status" value="1"/>
</dbReference>
<dbReference type="GO" id="GO:0004081">
    <property type="term" value="F:bis(5'-nucleosyl)-tetraphosphatase (asymmetrical) activity"/>
    <property type="evidence" value="ECO:0007669"/>
    <property type="project" value="TreeGrafter"/>
</dbReference>
<dbReference type="GO" id="GO:0019177">
    <property type="term" value="F:dihydroneopterin triphosphate pyrophosphohydrolase activity"/>
    <property type="evidence" value="ECO:0007669"/>
    <property type="project" value="InterPro"/>
</dbReference>
<dbReference type="PRINTS" id="PR01404">
    <property type="entry name" value="NPPPHYDRLASE"/>
</dbReference>
<dbReference type="PROSITE" id="PS51462">
    <property type="entry name" value="NUDIX"/>
    <property type="match status" value="1"/>
</dbReference>
<evidence type="ECO:0000256" key="3">
    <source>
        <dbReference type="PIRSR" id="PIRSR603564-2"/>
    </source>
</evidence>
<feature type="binding site" evidence="3">
    <location>
        <position position="66"/>
    </location>
    <ligand>
        <name>Mg(2+)</name>
        <dbReference type="ChEBI" id="CHEBI:18420"/>
    </ligand>
</feature>
<dbReference type="Gene3D" id="3.90.79.10">
    <property type="entry name" value="Nucleoside Triphosphate Pyrophosphohydrolase"/>
    <property type="match status" value="1"/>
</dbReference>
<dbReference type="Pfam" id="PF00293">
    <property type="entry name" value="NUDIX"/>
    <property type="match status" value="1"/>
</dbReference>
<dbReference type="PROSITE" id="PS00893">
    <property type="entry name" value="NUDIX_BOX"/>
    <property type="match status" value="1"/>
</dbReference>
<dbReference type="GO" id="GO:0046872">
    <property type="term" value="F:metal ion binding"/>
    <property type="evidence" value="ECO:0007669"/>
    <property type="project" value="UniProtKB-KW"/>
</dbReference>
<keyword evidence="3" id="KW-0460">Magnesium</keyword>
<evidence type="ECO:0000313" key="5">
    <source>
        <dbReference type="EMBL" id="OAT32156.1"/>
    </source>
</evidence>
<gene>
    <name evidence="5" type="ORF">M975_2048</name>
</gene>
<comment type="cofactor">
    <cofactor evidence="3">
        <name>Mg(2+)</name>
        <dbReference type="ChEBI" id="CHEBI:18420"/>
    </cofactor>
    <text evidence="3">Binds 1 Mg(2+) ion per subunit.</text>
</comment>
<dbReference type="GO" id="GO:0006754">
    <property type="term" value="P:ATP biosynthetic process"/>
    <property type="evidence" value="ECO:0007669"/>
    <property type="project" value="TreeGrafter"/>
</dbReference>
<sequence length="162" mass="18618">MNEGSQQRGNVKDKVYKRPVSVLVVIFAKDTGRVLMLQRRDDPEFWQSVTGSIEEGETALYAAQREVKEEVDIDVVSEQLALIDCQRCVEFEIFTHLRHRYAPGITRNTEYWFCLALPNEQPITISEHLAWEWTDAQAAAAMTKSWSNRQAIEEFVINAAAR</sequence>
<evidence type="ECO:0000313" key="6">
    <source>
        <dbReference type="Proteomes" id="UP000078410"/>
    </source>
</evidence>
<dbReference type="AlphaFoldDB" id="A0A1B7IQY6"/>
<dbReference type="InterPro" id="IPR000086">
    <property type="entry name" value="NUDIX_hydrolase_dom"/>
</dbReference>
<accession>A0A1B7IQY6</accession>
<reference evidence="5 6" key="1">
    <citation type="submission" date="2016-04" db="EMBL/GenBank/DDBJ databases">
        <title>ATOL: Assembling a taxonomically balanced genome-scale reconstruction of the evolutionary history of the Enterobacteriaceae.</title>
        <authorList>
            <person name="Plunkett G.III."/>
            <person name="Neeno-Eckwall E.C."/>
            <person name="Glasner J.D."/>
            <person name="Perna N.T."/>
        </authorList>
    </citation>
    <scope>NUCLEOTIDE SEQUENCE [LARGE SCALE GENOMIC DNA]</scope>
    <source>
        <strain evidence="5 6">ATCC 51605</strain>
    </source>
</reference>
<dbReference type="GO" id="GO:0006167">
    <property type="term" value="P:AMP biosynthetic process"/>
    <property type="evidence" value="ECO:0007669"/>
    <property type="project" value="TreeGrafter"/>
</dbReference>
<feature type="domain" description="Nudix hydrolase" evidence="4">
    <location>
        <begin position="17"/>
        <end position="156"/>
    </location>
</feature>
<comment type="caution">
    <text evidence="5">The sequence shown here is derived from an EMBL/GenBank/DDBJ whole genome shotgun (WGS) entry which is preliminary data.</text>
</comment>
<dbReference type="InterPro" id="IPR015797">
    <property type="entry name" value="NUDIX_hydrolase-like_dom_sf"/>
</dbReference>
<feature type="binding site" evidence="3">
    <location>
        <position position="127"/>
    </location>
    <ligand>
        <name>Mg(2+)</name>
        <dbReference type="ChEBI" id="CHEBI:18420"/>
    </ligand>
</feature>
<evidence type="ECO:0000256" key="2">
    <source>
        <dbReference type="PIRSR" id="PIRSR603564-1"/>
    </source>
</evidence>
<dbReference type="EC" id="3.-.-.-" evidence="5"/>
<feature type="binding site" evidence="2">
    <location>
        <position position="145"/>
    </location>
    <ligand>
        <name>substrate</name>
    </ligand>
</feature>
<dbReference type="PANTHER" id="PTHR21340:SF0">
    <property type="entry name" value="BIS(5'-NUCLEOSYL)-TETRAPHOSPHATASE [ASYMMETRICAL]"/>
    <property type="match status" value="1"/>
</dbReference>
<feature type="binding site" evidence="2">
    <location>
        <begin position="91"/>
        <end position="94"/>
    </location>
    <ligand>
        <name>substrate</name>
    </ligand>
</feature>